<evidence type="ECO:0000313" key="5">
    <source>
        <dbReference type="EMBL" id="TRM61249.1"/>
    </source>
</evidence>
<name>A0A550C8Y3_9AGAR</name>
<dbReference type="Pfam" id="PF01121">
    <property type="entry name" value="CoaE"/>
    <property type="match status" value="1"/>
</dbReference>
<keyword evidence="2" id="KW-0547">Nucleotide-binding</keyword>
<protein>
    <submittedName>
        <fullName evidence="5">Dephospho-CoA kinase-domain-containing protein</fullName>
    </submittedName>
</protein>
<gene>
    <name evidence="5" type="ORF">BD626DRAFT_501919</name>
</gene>
<feature type="transmembrane region" description="Helical" evidence="4">
    <location>
        <begin position="201"/>
        <end position="223"/>
    </location>
</feature>
<dbReference type="InterPro" id="IPR001977">
    <property type="entry name" value="Depp_CoAkinase"/>
</dbReference>
<keyword evidence="4" id="KW-1133">Transmembrane helix</keyword>
<keyword evidence="5" id="KW-0418">Kinase</keyword>
<keyword evidence="4" id="KW-0812">Transmembrane</keyword>
<dbReference type="SUPFAM" id="SSF52540">
    <property type="entry name" value="P-loop containing nucleoside triphosphate hydrolases"/>
    <property type="match status" value="1"/>
</dbReference>
<dbReference type="FunFam" id="3.40.50.300:FF:000485">
    <property type="entry name" value="Dephospho-CoA kinase CAB5"/>
    <property type="match status" value="1"/>
</dbReference>
<reference evidence="5 6" key="1">
    <citation type="journal article" date="2019" name="New Phytol.">
        <title>Comparative genomics reveals unique wood-decay strategies and fruiting body development in the Schizophyllaceae.</title>
        <authorList>
            <person name="Almasi E."/>
            <person name="Sahu N."/>
            <person name="Krizsan K."/>
            <person name="Balint B."/>
            <person name="Kovacs G.M."/>
            <person name="Kiss B."/>
            <person name="Cseklye J."/>
            <person name="Drula E."/>
            <person name="Henrissat B."/>
            <person name="Nagy I."/>
            <person name="Chovatia M."/>
            <person name="Adam C."/>
            <person name="LaButti K."/>
            <person name="Lipzen A."/>
            <person name="Riley R."/>
            <person name="Grigoriev I.V."/>
            <person name="Nagy L.G."/>
        </authorList>
    </citation>
    <scope>NUCLEOTIDE SEQUENCE [LARGE SCALE GENOMIC DNA]</scope>
    <source>
        <strain evidence="5 6">NL-1724</strain>
    </source>
</reference>
<sequence length="239" mass="26580">MLVVGLTGGIATGKSTVSNLLKEANVPVVDADVLARQVVERGTPALRRIEKAFGPQILLPDGSLDRKKLGEIIFNDAKKRKILNGIVHPAVRWAMVKAISKAWLKGERVCVADVPLLIESGIWRFVGEAVVVSCPSEIQLARLMQRDQSTREAAQARINSQMSMDKKVAYADVVLDNSSTPEALRAQVDHLMQRWHRQTRFTWWLEWLVPPMGVLVAAVILAYRNWKAAVRSRAVAKDT</sequence>
<dbReference type="AlphaFoldDB" id="A0A550C8Y3"/>
<keyword evidence="6" id="KW-1185">Reference proteome</keyword>
<proteinExistence type="inferred from homology"/>
<organism evidence="5 6">
    <name type="scientific">Schizophyllum amplum</name>
    <dbReference type="NCBI Taxonomy" id="97359"/>
    <lineage>
        <taxon>Eukaryota</taxon>
        <taxon>Fungi</taxon>
        <taxon>Dikarya</taxon>
        <taxon>Basidiomycota</taxon>
        <taxon>Agaricomycotina</taxon>
        <taxon>Agaricomycetes</taxon>
        <taxon>Agaricomycetidae</taxon>
        <taxon>Agaricales</taxon>
        <taxon>Schizophyllaceae</taxon>
        <taxon>Schizophyllum</taxon>
    </lineage>
</organism>
<dbReference type="PANTHER" id="PTHR10695:SF46">
    <property type="entry name" value="BIFUNCTIONAL COENZYME A SYNTHASE-RELATED"/>
    <property type="match status" value="1"/>
</dbReference>
<keyword evidence="4" id="KW-0472">Membrane</keyword>
<evidence type="ECO:0000256" key="4">
    <source>
        <dbReference type="SAM" id="Phobius"/>
    </source>
</evidence>
<dbReference type="Proteomes" id="UP000320762">
    <property type="component" value="Unassembled WGS sequence"/>
</dbReference>
<dbReference type="PROSITE" id="PS51219">
    <property type="entry name" value="DPCK"/>
    <property type="match status" value="1"/>
</dbReference>
<accession>A0A550C8Y3</accession>
<evidence type="ECO:0000256" key="2">
    <source>
        <dbReference type="ARBA" id="ARBA00022741"/>
    </source>
</evidence>
<dbReference type="GO" id="GO:0004140">
    <property type="term" value="F:dephospho-CoA kinase activity"/>
    <property type="evidence" value="ECO:0007669"/>
    <property type="project" value="InterPro"/>
</dbReference>
<evidence type="ECO:0000256" key="3">
    <source>
        <dbReference type="ARBA" id="ARBA00022840"/>
    </source>
</evidence>
<dbReference type="InterPro" id="IPR027417">
    <property type="entry name" value="P-loop_NTPase"/>
</dbReference>
<dbReference type="STRING" id="97359.A0A550C8Y3"/>
<dbReference type="GO" id="GO:0005524">
    <property type="term" value="F:ATP binding"/>
    <property type="evidence" value="ECO:0007669"/>
    <property type="project" value="UniProtKB-KW"/>
</dbReference>
<dbReference type="OrthoDB" id="247245at2759"/>
<evidence type="ECO:0000256" key="1">
    <source>
        <dbReference type="ARBA" id="ARBA00009018"/>
    </source>
</evidence>
<evidence type="ECO:0000313" key="6">
    <source>
        <dbReference type="Proteomes" id="UP000320762"/>
    </source>
</evidence>
<dbReference type="PANTHER" id="PTHR10695">
    <property type="entry name" value="DEPHOSPHO-COA KINASE-RELATED"/>
    <property type="match status" value="1"/>
</dbReference>
<dbReference type="CDD" id="cd02022">
    <property type="entry name" value="DPCK"/>
    <property type="match status" value="1"/>
</dbReference>
<dbReference type="EMBL" id="VDMD01000017">
    <property type="protein sequence ID" value="TRM61249.1"/>
    <property type="molecule type" value="Genomic_DNA"/>
</dbReference>
<comment type="caution">
    <text evidence="5">The sequence shown here is derived from an EMBL/GenBank/DDBJ whole genome shotgun (WGS) entry which is preliminary data.</text>
</comment>
<comment type="similarity">
    <text evidence="1">Belongs to the CoaE family.</text>
</comment>
<dbReference type="GO" id="GO:0015937">
    <property type="term" value="P:coenzyme A biosynthetic process"/>
    <property type="evidence" value="ECO:0007669"/>
    <property type="project" value="InterPro"/>
</dbReference>
<keyword evidence="5" id="KW-0808">Transferase</keyword>
<dbReference type="GO" id="GO:0005737">
    <property type="term" value="C:cytoplasm"/>
    <property type="evidence" value="ECO:0007669"/>
    <property type="project" value="UniProtKB-ARBA"/>
</dbReference>
<keyword evidence="3" id="KW-0067">ATP-binding</keyword>
<dbReference type="NCBIfam" id="TIGR00152">
    <property type="entry name" value="dephospho-CoA kinase"/>
    <property type="match status" value="1"/>
</dbReference>
<dbReference type="HAMAP" id="MF_00376">
    <property type="entry name" value="Dephospho_CoA_kinase"/>
    <property type="match status" value="1"/>
</dbReference>
<dbReference type="Gene3D" id="3.40.50.300">
    <property type="entry name" value="P-loop containing nucleotide triphosphate hydrolases"/>
    <property type="match status" value="1"/>
</dbReference>